<dbReference type="OrthoDB" id="791350at2"/>
<comment type="caution">
    <text evidence="1">The sequence shown here is derived from an EMBL/GenBank/DDBJ whole genome shotgun (WGS) entry which is preliminary data.</text>
</comment>
<sequence>MDPLPAPAWERCPFCGLEMFPEREELSLDHIFGEALGGRTLVTAHKSCNNQSGSGAEGALQRPDTIFNLIKANHGLKAQRIPATFSSGRKALFDPQQGTVFAHPTVDKSVANSIRIEGTPTEAEAAFNKWRSRQPDFERIPEFKNLPPEAVARVSYTHLSMNLRYPYQAAERVAIKSALGACTLAYGPGFATSPFAAALRALEKSEPDPDRRFDLKSLDQFIAGMAGQFGLNAAAVGRLPTLVPPPGATVHDVVLVPLPTQTVLFAHYLSQVTPPYGIKINARLPQLLPGITPTLPLLLRDDTPHHLKVTDFTQLLLRPVITAAEAEERRRFEGGQ</sequence>
<keyword evidence="1" id="KW-0255">Endonuclease</keyword>
<dbReference type="EMBL" id="SUMC01000021">
    <property type="protein sequence ID" value="TKA09511.1"/>
    <property type="molecule type" value="Genomic_DNA"/>
</dbReference>
<keyword evidence="2" id="KW-1185">Reference proteome</keyword>
<evidence type="ECO:0000313" key="2">
    <source>
        <dbReference type="Proteomes" id="UP000305778"/>
    </source>
</evidence>
<reference evidence="1 2" key="1">
    <citation type="submission" date="2019-04" db="EMBL/GenBank/DDBJ databases">
        <title>Streptomyces oryziradicis sp. nov., a novel actinomycete isolated from rhizosphere soil of rice (Oryza sativa L.).</title>
        <authorList>
            <person name="Li C."/>
        </authorList>
    </citation>
    <scope>NUCLEOTIDE SEQUENCE [LARGE SCALE GENOMIC DNA]</scope>
    <source>
        <strain evidence="1 2">NEAU-C40</strain>
    </source>
</reference>
<dbReference type="GO" id="GO:0004519">
    <property type="term" value="F:endonuclease activity"/>
    <property type="evidence" value="ECO:0007669"/>
    <property type="project" value="UniProtKB-KW"/>
</dbReference>
<name>A0A4U0SMS6_9ACTN</name>
<gene>
    <name evidence="1" type="ORF">FCI23_21950</name>
</gene>
<dbReference type="RefSeq" id="WP_136725640.1">
    <property type="nucleotide sequence ID" value="NZ_SUMC01000021.1"/>
</dbReference>
<keyword evidence="1" id="KW-0378">Hydrolase</keyword>
<dbReference type="AlphaFoldDB" id="A0A4U0SMS6"/>
<dbReference type="Proteomes" id="UP000305778">
    <property type="component" value="Unassembled WGS sequence"/>
</dbReference>
<protein>
    <submittedName>
        <fullName evidence="1">HNH endonuclease</fullName>
    </submittedName>
</protein>
<accession>A0A4U0SMS6</accession>
<keyword evidence="1" id="KW-0540">Nuclease</keyword>
<organism evidence="1 2">
    <name type="scientific">Actinacidiphila oryziradicis</name>
    <dbReference type="NCBI Taxonomy" id="2571141"/>
    <lineage>
        <taxon>Bacteria</taxon>
        <taxon>Bacillati</taxon>
        <taxon>Actinomycetota</taxon>
        <taxon>Actinomycetes</taxon>
        <taxon>Kitasatosporales</taxon>
        <taxon>Streptomycetaceae</taxon>
        <taxon>Actinacidiphila</taxon>
    </lineage>
</organism>
<evidence type="ECO:0000313" key="1">
    <source>
        <dbReference type="EMBL" id="TKA09511.1"/>
    </source>
</evidence>
<proteinExistence type="predicted"/>